<dbReference type="KEGG" id="mgr:MGG_14718"/>
<dbReference type="VEuPathDB" id="FungiDB:MGG_14718"/>
<dbReference type="RefSeq" id="XP_003719004.1">
    <property type="nucleotide sequence ID" value="XM_003718956.1"/>
</dbReference>
<proteinExistence type="predicted"/>
<dbReference type="GeneID" id="5049338"/>
<accession>G4NEE3</accession>
<feature type="compositionally biased region" description="Low complexity" evidence="1">
    <location>
        <begin position="54"/>
        <end position="73"/>
    </location>
</feature>
<feature type="region of interest" description="Disordered" evidence="1">
    <location>
        <begin position="1"/>
        <end position="116"/>
    </location>
</feature>
<evidence type="ECO:0000256" key="1">
    <source>
        <dbReference type="SAM" id="MobiDB-lite"/>
    </source>
</evidence>
<gene>
    <name evidence="2" type="ORF">MGG_14718</name>
</gene>
<dbReference type="EMBL" id="CM001235">
    <property type="protein sequence ID" value="EHA49420.1"/>
    <property type="molecule type" value="Genomic_DNA"/>
</dbReference>
<evidence type="ECO:0000313" key="3">
    <source>
        <dbReference type="Proteomes" id="UP000009058"/>
    </source>
</evidence>
<reference key="2">
    <citation type="submission" date="2011-05" db="EMBL/GenBank/DDBJ databases">
        <title>The Genome Sequence of Magnaporthe oryzae 70-15.</title>
        <authorList>
            <consortium name="The Broad Institute Genome Sequencing Platform"/>
            <person name="Ma L.-J."/>
            <person name="Dead R."/>
            <person name="Young S.K."/>
            <person name="Zeng Q."/>
            <person name="Gargeya S."/>
            <person name="Fitzgerald M."/>
            <person name="Haas B."/>
            <person name="Abouelleil A."/>
            <person name="Alvarado L."/>
            <person name="Arachchi H.M."/>
            <person name="Berlin A."/>
            <person name="Brown A."/>
            <person name="Chapman S.B."/>
            <person name="Chen Z."/>
            <person name="Dunbar C."/>
            <person name="Freedman E."/>
            <person name="Gearin G."/>
            <person name="Gellesch M."/>
            <person name="Goldberg J."/>
            <person name="Griggs A."/>
            <person name="Gujja S."/>
            <person name="Heiman D."/>
            <person name="Howarth C."/>
            <person name="Larson L."/>
            <person name="Lui A."/>
            <person name="MacDonald P.J.P."/>
            <person name="Mehta T."/>
            <person name="Montmayeur A."/>
            <person name="Murphy C."/>
            <person name="Neiman D."/>
            <person name="Pearson M."/>
            <person name="Priest M."/>
            <person name="Roberts A."/>
            <person name="Saif S."/>
            <person name="Shea T."/>
            <person name="Shenoy N."/>
            <person name="Sisk P."/>
            <person name="Stolte C."/>
            <person name="Sykes S."/>
            <person name="Yandava C."/>
            <person name="Wortman J."/>
            <person name="Nusbaum C."/>
            <person name="Birren B."/>
        </authorList>
    </citation>
    <scope>NUCLEOTIDE SEQUENCE</scope>
    <source>
        <strain>70-15</strain>
    </source>
</reference>
<dbReference type="HOGENOM" id="CLU_1865501_0_0_1"/>
<sequence>MARSGGGWPQEAPDQQRNTGYHYYQNHPAFRNQQHQGPQIPRQHETAPLPPPTSLSASSAGGSSTLAFSSPSYHHSHHYAPTSPLSRGPPYSSSRPQRPYGADYATPASPVNHTVLPQHPRWFDFRRSPEPSSAASD</sequence>
<evidence type="ECO:0000313" key="2">
    <source>
        <dbReference type="EMBL" id="EHA49420.1"/>
    </source>
</evidence>
<protein>
    <submittedName>
        <fullName evidence="2">Uncharacterized protein</fullName>
    </submittedName>
</protein>
<reference evidence="2 3" key="1">
    <citation type="journal article" date="2005" name="Nature">
        <title>The genome sequence of the rice blast fungus Magnaporthe grisea.</title>
        <authorList>
            <person name="Dean R.A."/>
            <person name="Talbot N.J."/>
            <person name="Ebbole D.J."/>
            <person name="Farman M.L."/>
            <person name="Mitchell T.K."/>
            <person name="Orbach M.J."/>
            <person name="Thon M."/>
            <person name="Kulkarni R."/>
            <person name="Xu J.R."/>
            <person name="Pan H."/>
            <person name="Read N.D."/>
            <person name="Lee Y.H."/>
            <person name="Carbone I."/>
            <person name="Brown D."/>
            <person name="Oh Y.Y."/>
            <person name="Donofrio N."/>
            <person name="Jeong J.S."/>
            <person name="Soanes D.M."/>
            <person name="Djonovic S."/>
            <person name="Kolomiets E."/>
            <person name="Rehmeyer C."/>
            <person name="Li W."/>
            <person name="Harding M."/>
            <person name="Kim S."/>
            <person name="Lebrun M.H."/>
            <person name="Bohnert H."/>
            <person name="Coughlan S."/>
            <person name="Butler J."/>
            <person name="Calvo S."/>
            <person name="Ma L.J."/>
            <person name="Nicol R."/>
            <person name="Purcell S."/>
            <person name="Nusbaum C."/>
            <person name="Galagan J.E."/>
            <person name="Birren B.W."/>
        </authorList>
    </citation>
    <scope>NUCLEOTIDE SEQUENCE [LARGE SCALE GENOMIC DNA]</scope>
    <source>
        <strain evidence="3">70-15 / ATCC MYA-4617 / FGSC 8958</strain>
    </source>
</reference>
<dbReference type="Proteomes" id="UP000009058">
    <property type="component" value="Chromosome 5"/>
</dbReference>
<dbReference type="InParanoid" id="G4NEE3"/>
<dbReference type="AlphaFoldDB" id="G4NEE3"/>
<keyword evidence="3" id="KW-1185">Reference proteome</keyword>
<name>G4NEE3_PYRO7</name>
<organism evidence="2 3">
    <name type="scientific">Pyricularia oryzae (strain 70-15 / ATCC MYA-4617 / FGSC 8958)</name>
    <name type="common">Rice blast fungus</name>
    <name type="synonym">Magnaporthe oryzae</name>
    <dbReference type="NCBI Taxonomy" id="242507"/>
    <lineage>
        <taxon>Eukaryota</taxon>
        <taxon>Fungi</taxon>
        <taxon>Dikarya</taxon>
        <taxon>Ascomycota</taxon>
        <taxon>Pezizomycotina</taxon>
        <taxon>Sordariomycetes</taxon>
        <taxon>Sordariomycetidae</taxon>
        <taxon>Magnaporthales</taxon>
        <taxon>Pyriculariaceae</taxon>
        <taxon>Pyricularia</taxon>
    </lineage>
</organism>
<feature type="compositionally biased region" description="Low complexity" evidence="1">
    <location>
        <begin position="83"/>
        <end position="99"/>
    </location>
</feature>